<comment type="caution">
    <text evidence="2">The sequence shown here is derived from an EMBL/GenBank/DDBJ whole genome shotgun (WGS) entry which is preliminary data.</text>
</comment>
<feature type="region of interest" description="Disordered" evidence="1">
    <location>
        <begin position="207"/>
        <end position="234"/>
    </location>
</feature>
<sequence>MKTPPPRDYINVMELLVAEEVEQQLRQLPTRVLKYVKPIEVETHALNRLPSLYAVSEKGWQAQYQRAKHELHKEVSNAVRRAIAAVQVDPLRASRPLVRPSSAVVANAALLEKFRAALGQPNLTWESLLRKCQRAGAARRGTVPVDESSIHHMSPTPTAPYVGAAAHTADEYAAAAYATGHHTKPHHPDHHHGSVWRPGTYGETTWHPKRDHGYRGSAPPSSPSGYDWNDSRYR</sequence>
<evidence type="ECO:0000313" key="3">
    <source>
        <dbReference type="Proteomes" id="UP000615026"/>
    </source>
</evidence>
<dbReference type="AlphaFoldDB" id="A0A928X007"/>
<organism evidence="2 3">
    <name type="scientific">Leptolyngbya cf. ectocarpi LEGE 11479</name>
    <dbReference type="NCBI Taxonomy" id="1828722"/>
    <lineage>
        <taxon>Bacteria</taxon>
        <taxon>Bacillati</taxon>
        <taxon>Cyanobacteriota</taxon>
        <taxon>Cyanophyceae</taxon>
        <taxon>Leptolyngbyales</taxon>
        <taxon>Leptolyngbyaceae</taxon>
        <taxon>Leptolyngbya group</taxon>
        <taxon>Leptolyngbya</taxon>
    </lineage>
</organism>
<gene>
    <name evidence="2" type="ORF">IQ260_02000</name>
</gene>
<accession>A0A928X007</accession>
<dbReference type="EMBL" id="JADEXP010000007">
    <property type="protein sequence ID" value="MBE9065420.1"/>
    <property type="molecule type" value="Genomic_DNA"/>
</dbReference>
<evidence type="ECO:0000256" key="1">
    <source>
        <dbReference type="SAM" id="MobiDB-lite"/>
    </source>
</evidence>
<proteinExistence type="predicted"/>
<evidence type="ECO:0000313" key="2">
    <source>
        <dbReference type="EMBL" id="MBE9065420.1"/>
    </source>
</evidence>
<dbReference type="Proteomes" id="UP000615026">
    <property type="component" value="Unassembled WGS sequence"/>
</dbReference>
<protein>
    <submittedName>
        <fullName evidence="2">Late competence development ComFB family protein</fullName>
    </submittedName>
</protein>
<dbReference type="Pfam" id="PF10719">
    <property type="entry name" value="ComFB"/>
    <property type="match status" value="1"/>
</dbReference>
<dbReference type="InterPro" id="IPR019657">
    <property type="entry name" value="ComFB"/>
</dbReference>
<name>A0A928X007_LEPEC</name>
<keyword evidence="3" id="KW-1185">Reference proteome</keyword>
<reference evidence="2" key="1">
    <citation type="submission" date="2020-10" db="EMBL/GenBank/DDBJ databases">
        <authorList>
            <person name="Castelo-Branco R."/>
            <person name="Eusebio N."/>
            <person name="Adriana R."/>
            <person name="Vieira A."/>
            <person name="Brugerolle De Fraissinette N."/>
            <person name="Rezende De Castro R."/>
            <person name="Schneider M.P."/>
            <person name="Vasconcelos V."/>
            <person name="Leao P.N."/>
        </authorList>
    </citation>
    <scope>NUCLEOTIDE SEQUENCE</scope>
    <source>
        <strain evidence="2">LEGE 11479</strain>
    </source>
</reference>